<comment type="caution">
    <text evidence="2">The sequence shown here is derived from an EMBL/GenBank/DDBJ whole genome shotgun (WGS) entry which is preliminary data.</text>
</comment>
<reference evidence="2 3" key="1">
    <citation type="journal article" date="2021" name="BMC Biol.">
        <title>Horizontally acquired antibacterial genes associated with adaptive radiation of ladybird beetles.</title>
        <authorList>
            <person name="Li H.S."/>
            <person name="Tang X.F."/>
            <person name="Huang Y.H."/>
            <person name="Xu Z.Y."/>
            <person name="Chen M.L."/>
            <person name="Du X.Y."/>
            <person name="Qiu B.Y."/>
            <person name="Chen P.T."/>
            <person name="Zhang W."/>
            <person name="Slipinski A."/>
            <person name="Escalona H.E."/>
            <person name="Waterhouse R.M."/>
            <person name="Zwick A."/>
            <person name="Pang H."/>
        </authorList>
    </citation>
    <scope>NUCLEOTIDE SEQUENCE [LARGE SCALE GENOMIC DNA]</scope>
    <source>
        <strain evidence="2">SYSU2018</strain>
    </source>
</reference>
<accession>A0ABD2NM39</accession>
<feature type="region of interest" description="Disordered" evidence="1">
    <location>
        <begin position="94"/>
        <end position="114"/>
    </location>
</feature>
<organism evidence="2 3">
    <name type="scientific">Cryptolaemus montrouzieri</name>
    <dbReference type="NCBI Taxonomy" id="559131"/>
    <lineage>
        <taxon>Eukaryota</taxon>
        <taxon>Metazoa</taxon>
        <taxon>Ecdysozoa</taxon>
        <taxon>Arthropoda</taxon>
        <taxon>Hexapoda</taxon>
        <taxon>Insecta</taxon>
        <taxon>Pterygota</taxon>
        <taxon>Neoptera</taxon>
        <taxon>Endopterygota</taxon>
        <taxon>Coleoptera</taxon>
        <taxon>Polyphaga</taxon>
        <taxon>Cucujiformia</taxon>
        <taxon>Coccinelloidea</taxon>
        <taxon>Coccinellidae</taxon>
        <taxon>Scymninae</taxon>
        <taxon>Scymnini</taxon>
        <taxon>Cryptolaemus</taxon>
    </lineage>
</organism>
<protein>
    <submittedName>
        <fullName evidence="2">Uncharacterized protein</fullName>
    </submittedName>
</protein>
<dbReference type="AlphaFoldDB" id="A0ABD2NM39"/>
<evidence type="ECO:0000313" key="3">
    <source>
        <dbReference type="Proteomes" id="UP001516400"/>
    </source>
</evidence>
<sequence>MDRVQGYFAKKFQLYHIKTAQRFSKAEIVSHKNLRPRVCRKTPPQSISSDNRTALMVLRKETEFELVWKSLEDLNRLPLSNRVNLIKVLKKTSSKSEYNQNQPSALPCRVNRMP</sequence>
<name>A0ABD2NM39_9CUCU</name>
<proteinExistence type="predicted"/>
<evidence type="ECO:0000256" key="1">
    <source>
        <dbReference type="SAM" id="MobiDB-lite"/>
    </source>
</evidence>
<gene>
    <name evidence="2" type="ORF">HHI36_017176</name>
</gene>
<dbReference type="Proteomes" id="UP001516400">
    <property type="component" value="Unassembled WGS sequence"/>
</dbReference>
<evidence type="ECO:0000313" key="2">
    <source>
        <dbReference type="EMBL" id="KAL3279670.1"/>
    </source>
</evidence>
<feature type="compositionally biased region" description="Polar residues" evidence="1">
    <location>
        <begin position="95"/>
        <end position="104"/>
    </location>
</feature>
<keyword evidence="3" id="KW-1185">Reference proteome</keyword>
<dbReference type="EMBL" id="JABFTP020000124">
    <property type="protein sequence ID" value="KAL3279670.1"/>
    <property type="molecule type" value="Genomic_DNA"/>
</dbReference>